<feature type="domain" description="RNA polymerase sigma factor 70 region 4 type 2" evidence="6">
    <location>
        <begin position="114"/>
        <end position="165"/>
    </location>
</feature>
<comment type="caution">
    <text evidence="7">The sequence shown here is derived from an EMBL/GenBank/DDBJ whole genome shotgun (WGS) entry which is preliminary data.</text>
</comment>
<keyword evidence="3" id="KW-0731">Sigma factor</keyword>
<accession>A0A6I4VR44</accession>
<dbReference type="InterPro" id="IPR013325">
    <property type="entry name" value="RNA_pol_sigma_r2"/>
</dbReference>
<dbReference type="GO" id="GO:0016987">
    <property type="term" value="F:sigma factor activity"/>
    <property type="evidence" value="ECO:0007669"/>
    <property type="project" value="UniProtKB-KW"/>
</dbReference>
<dbReference type="NCBIfam" id="TIGR02937">
    <property type="entry name" value="sigma70-ECF"/>
    <property type="match status" value="1"/>
</dbReference>
<dbReference type="Gene3D" id="1.10.1740.10">
    <property type="match status" value="1"/>
</dbReference>
<sequence length="179" mass="21477">MNSSVIQEIQKGSREAFKQLYDEYFEYAFRIANAVIRNETYAADAVQETFIRVYQHVHLFDISKPFKPWFYRILINECKRILIRSSKVIPIDYTWEDQKSLSKQDTYRFEQFSDLYQAIQSLKEHQRIPIILKYLHDLTDKEIAEVLDTNINTIKSRLFKARNHLKEVLEYLEKKEGSV</sequence>
<name>A0A6I4VR44_9BACL</name>
<evidence type="ECO:0000259" key="5">
    <source>
        <dbReference type="Pfam" id="PF04542"/>
    </source>
</evidence>
<dbReference type="EMBL" id="WUUL01000004">
    <property type="protein sequence ID" value="MXQ53573.1"/>
    <property type="molecule type" value="Genomic_DNA"/>
</dbReference>
<dbReference type="Pfam" id="PF08281">
    <property type="entry name" value="Sigma70_r4_2"/>
    <property type="match status" value="1"/>
</dbReference>
<dbReference type="AlphaFoldDB" id="A0A6I4VR44"/>
<dbReference type="Proteomes" id="UP000430692">
    <property type="component" value="Unassembled WGS sequence"/>
</dbReference>
<protein>
    <submittedName>
        <fullName evidence="7">Sigma-70 family RNA polymerase sigma factor</fullName>
    </submittedName>
</protein>
<evidence type="ECO:0000256" key="2">
    <source>
        <dbReference type="ARBA" id="ARBA00023015"/>
    </source>
</evidence>
<dbReference type="InterPro" id="IPR013324">
    <property type="entry name" value="RNA_pol_sigma_r3/r4-like"/>
</dbReference>
<dbReference type="PANTHER" id="PTHR43133:SF51">
    <property type="entry name" value="RNA POLYMERASE SIGMA FACTOR"/>
    <property type="match status" value="1"/>
</dbReference>
<evidence type="ECO:0000256" key="1">
    <source>
        <dbReference type="ARBA" id="ARBA00010641"/>
    </source>
</evidence>
<feature type="domain" description="RNA polymerase sigma-70 region 2" evidence="5">
    <location>
        <begin position="20"/>
        <end position="82"/>
    </location>
</feature>
<evidence type="ECO:0000256" key="4">
    <source>
        <dbReference type="ARBA" id="ARBA00023163"/>
    </source>
</evidence>
<keyword evidence="4" id="KW-0804">Transcription</keyword>
<dbReference type="CDD" id="cd06171">
    <property type="entry name" value="Sigma70_r4"/>
    <property type="match status" value="1"/>
</dbReference>
<comment type="similarity">
    <text evidence="1">Belongs to the sigma-70 factor family. ECF subfamily.</text>
</comment>
<gene>
    <name evidence="7" type="ORF">GSM42_07490</name>
</gene>
<dbReference type="GO" id="GO:0006352">
    <property type="term" value="P:DNA-templated transcription initiation"/>
    <property type="evidence" value="ECO:0007669"/>
    <property type="project" value="InterPro"/>
</dbReference>
<reference evidence="7 8" key="1">
    <citation type="submission" date="2019-12" db="EMBL/GenBank/DDBJ databases">
        <title>Whole-genome analyses of novel actinobacteria.</title>
        <authorList>
            <person name="Sahin N."/>
            <person name="Saygin H."/>
        </authorList>
    </citation>
    <scope>NUCLEOTIDE SEQUENCE [LARGE SCALE GENOMIC DNA]</scope>
    <source>
        <strain evidence="7 8">KC615</strain>
    </source>
</reference>
<dbReference type="Pfam" id="PF04542">
    <property type="entry name" value="Sigma70_r2"/>
    <property type="match status" value="1"/>
</dbReference>
<dbReference type="RefSeq" id="WP_160800932.1">
    <property type="nucleotide sequence ID" value="NZ_WUUL01000004.1"/>
</dbReference>
<evidence type="ECO:0000259" key="6">
    <source>
        <dbReference type="Pfam" id="PF08281"/>
    </source>
</evidence>
<dbReference type="PANTHER" id="PTHR43133">
    <property type="entry name" value="RNA POLYMERASE ECF-TYPE SIGMA FACTO"/>
    <property type="match status" value="1"/>
</dbReference>
<keyword evidence="2" id="KW-0805">Transcription regulation</keyword>
<proteinExistence type="inferred from homology"/>
<dbReference type="InterPro" id="IPR039425">
    <property type="entry name" value="RNA_pol_sigma-70-like"/>
</dbReference>
<dbReference type="SUPFAM" id="SSF88659">
    <property type="entry name" value="Sigma3 and sigma4 domains of RNA polymerase sigma factors"/>
    <property type="match status" value="1"/>
</dbReference>
<keyword evidence="8" id="KW-1185">Reference proteome</keyword>
<organism evidence="7 8">
    <name type="scientific">Shimazuella alba</name>
    <dbReference type="NCBI Taxonomy" id="2690964"/>
    <lineage>
        <taxon>Bacteria</taxon>
        <taxon>Bacillati</taxon>
        <taxon>Bacillota</taxon>
        <taxon>Bacilli</taxon>
        <taxon>Bacillales</taxon>
        <taxon>Thermoactinomycetaceae</taxon>
        <taxon>Shimazuella</taxon>
    </lineage>
</organism>
<evidence type="ECO:0000256" key="3">
    <source>
        <dbReference type="ARBA" id="ARBA00023082"/>
    </source>
</evidence>
<dbReference type="SUPFAM" id="SSF88946">
    <property type="entry name" value="Sigma2 domain of RNA polymerase sigma factors"/>
    <property type="match status" value="1"/>
</dbReference>
<evidence type="ECO:0000313" key="8">
    <source>
        <dbReference type="Proteomes" id="UP000430692"/>
    </source>
</evidence>
<dbReference type="InterPro" id="IPR007627">
    <property type="entry name" value="RNA_pol_sigma70_r2"/>
</dbReference>
<dbReference type="InterPro" id="IPR013249">
    <property type="entry name" value="RNA_pol_sigma70_r4_t2"/>
</dbReference>
<dbReference type="GO" id="GO:0003677">
    <property type="term" value="F:DNA binding"/>
    <property type="evidence" value="ECO:0007669"/>
    <property type="project" value="InterPro"/>
</dbReference>
<dbReference type="Gene3D" id="1.10.10.10">
    <property type="entry name" value="Winged helix-like DNA-binding domain superfamily/Winged helix DNA-binding domain"/>
    <property type="match status" value="1"/>
</dbReference>
<evidence type="ECO:0000313" key="7">
    <source>
        <dbReference type="EMBL" id="MXQ53573.1"/>
    </source>
</evidence>
<dbReference type="InterPro" id="IPR014284">
    <property type="entry name" value="RNA_pol_sigma-70_dom"/>
</dbReference>
<dbReference type="InterPro" id="IPR036388">
    <property type="entry name" value="WH-like_DNA-bd_sf"/>
</dbReference>